<dbReference type="FunFam" id="1.10.3720.10:FF:000002">
    <property type="entry name" value="D-methionine ABC transporter permease MetI"/>
    <property type="match status" value="1"/>
</dbReference>
<feature type="transmembrane region" description="Helical" evidence="8">
    <location>
        <begin position="195"/>
        <end position="214"/>
    </location>
</feature>
<name>A0A162YL35_9MICO</name>
<keyword evidence="7 8" id="KW-0472">Membrane</keyword>
<evidence type="ECO:0000256" key="5">
    <source>
        <dbReference type="ARBA" id="ARBA00022692"/>
    </source>
</evidence>
<reference evidence="12" key="1">
    <citation type="submission" date="2016-01" db="EMBL/GenBank/DDBJ databases">
        <title>Draft genome of Chromobacterium sp. F49.</title>
        <authorList>
            <person name="Hong K.W."/>
        </authorList>
    </citation>
    <scope>NUCLEOTIDE SEQUENCE [LARGE SCALE GENOMIC DNA]</scope>
    <source>
        <strain evidence="12">M40</strain>
    </source>
</reference>
<evidence type="ECO:0000256" key="2">
    <source>
        <dbReference type="ARBA" id="ARBA00007069"/>
    </source>
</evidence>
<dbReference type="GO" id="GO:0005886">
    <property type="term" value="C:plasma membrane"/>
    <property type="evidence" value="ECO:0007669"/>
    <property type="project" value="UniProtKB-SubCell"/>
</dbReference>
<feature type="domain" description="ABC transmembrane type-1" evidence="9">
    <location>
        <begin position="20"/>
        <end position="214"/>
    </location>
</feature>
<dbReference type="InterPro" id="IPR035906">
    <property type="entry name" value="MetI-like_sf"/>
</dbReference>
<feature type="transmembrane region" description="Helical" evidence="8">
    <location>
        <begin position="58"/>
        <end position="83"/>
    </location>
</feature>
<dbReference type="InterPro" id="IPR051322">
    <property type="entry name" value="AA_ABC_Transporter_Permease"/>
</dbReference>
<dbReference type="Gene3D" id="1.10.3720.10">
    <property type="entry name" value="MetI-like"/>
    <property type="match status" value="1"/>
</dbReference>
<evidence type="ECO:0000313" key="10">
    <source>
        <dbReference type="EMBL" id="KZE13412.1"/>
    </source>
</evidence>
<sequence length="224" mass="24023">MNDPMWFDNPAITDQMWPATIETLLMTLWSTGLAVLLGLPLGIWLFTTSKGGLNSHPVLYRVLSLIVDITRSIPFIILIIALIPFTRFMVGTALGWQATVVALTVGAIPFYARLVENALREVSEGKVEAALMMGASNGQVIRQVYVPEALPGLIGAATVTAVTLVSYTAMAGAVGGGGLGALAISYGYQRYQSDTMLACVIVLVLIVALIQFTGDRISRLVDHR</sequence>
<evidence type="ECO:0000313" key="13">
    <source>
        <dbReference type="Proteomes" id="UP000386281"/>
    </source>
</evidence>
<evidence type="ECO:0000313" key="11">
    <source>
        <dbReference type="EMBL" id="VEW13945.1"/>
    </source>
</evidence>
<gene>
    <name evidence="11" type="primary">metP</name>
    <name evidence="10" type="ORF">AVW13_15975</name>
    <name evidence="11" type="ORF">NCTC12391_02155</name>
</gene>
<dbReference type="InterPro" id="IPR000515">
    <property type="entry name" value="MetI-like"/>
</dbReference>
<protein>
    <submittedName>
        <fullName evidence="10">Metal ABC transporter permease</fullName>
    </submittedName>
    <submittedName>
        <fullName evidence="11">Methionine import system permease protein MetP</fullName>
    </submittedName>
</protein>
<comment type="similarity">
    <text evidence="2">Belongs to the binding-protein-dependent transport system permease family. CysTW subfamily.</text>
</comment>
<dbReference type="STRING" id="33889.AVW13_15975"/>
<dbReference type="SUPFAM" id="SSF161098">
    <property type="entry name" value="MetI-like"/>
    <property type="match status" value="1"/>
</dbReference>
<evidence type="ECO:0000256" key="3">
    <source>
        <dbReference type="ARBA" id="ARBA00022448"/>
    </source>
</evidence>
<dbReference type="CDD" id="cd06261">
    <property type="entry name" value="TM_PBP2"/>
    <property type="match status" value="1"/>
</dbReference>
<dbReference type="NCBIfam" id="NF008049">
    <property type="entry name" value="PRK10782.1"/>
    <property type="match status" value="1"/>
</dbReference>
<evidence type="ECO:0000256" key="6">
    <source>
        <dbReference type="ARBA" id="ARBA00022989"/>
    </source>
</evidence>
<organism evidence="10 12">
    <name type="scientific">Brevibacterium casei</name>
    <dbReference type="NCBI Taxonomy" id="33889"/>
    <lineage>
        <taxon>Bacteria</taxon>
        <taxon>Bacillati</taxon>
        <taxon>Actinomycetota</taxon>
        <taxon>Actinomycetes</taxon>
        <taxon>Micrococcales</taxon>
        <taxon>Brevibacteriaceae</taxon>
        <taxon>Brevibacterium</taxon>
    </lineage>
</organism>
<dbReference type="GO" id="GO:0048473">
    <property type="term" value="P:D-methionine transmembrane transport"/>
    <property type="evidence" value="ECO:0007669"/>
    <property type="project" value="TreeGrafter"/>
</dbReference>
<proteinExistence type="inferred from homology"/>
<comment type="subcellular location">
    <subcellularLocation>
        <location evidence="1 8">Cell membrane</location>
        <topology evidence="1 8">Multi-pass membrane protein</topology>
    </subcellularLocation>
</comment>
<dbReference type="EMBL" id="CAACXN010000015">
    <property type="protein sequence ID" value="VEW13945.1"/>
    <property type="molecule type" value="Genomic_DNA"/>
</dbReference>
<dbReference type="RefSeq" id="WP_063250668.1">
    <property type="nucleotide sequence ID" value="NZ_CAACXN010000015.1"/>
</dbReference>
<dbReference type="Proteomes" id="UP000386281">
    <property type="component" value="Unassembled WGS sequence"/>
</dbReference>
<evidence type="ECO:0000256" key="7">
    <source>
        <dbReference type="ARBA" id="ARBA00023136"/>
    </source>
</evidence>
<dbReference type="PROSITE" id="PS50928">
    <property type="entry name" value="ABC_TM1"/>
    <property type="match status" value="1"/>
</dbReference>
<evidence type="ECO:0000256" key="1">
    <source>
        <dbReference type="ARBA" id="ARBA00004651"/>
    </source>
</evidence>
<dbReference type="AlphaFoldDB" id="A0A162YL35"/>
<keyword evidence="4" id="KW-1003">Cell membrane</keyword>
<keyword evidence="3 8" id="KW-0813">Transport</keyword>
<evidence type="ECO:0000313" key="12">
    <source>
        <dbReference type="Proteomes" id="UP000076612"/>
    </source>
</evidence>
<accession>A0A162YL35</accession>
<feature type="transmembrane region" description="Helical" evidence="8">
    <location>
        <begin position="24"/>
        <end position="46"/>
    </location>
</feature>
<evidence type="ECO:0000256" key="4">
    <source>
        <dbReference type="ARBA" id="ARBA00022475"/>
    </source>
</evidence>
<evidence type="ECO:0000256" key="8">
    <source>
        <dbReference type="RuleBase" id="RU363032"/>
    </source>
</evidence>
<reference evidence="10" key="2">
    <citation type="submission" date="2016-01" db="EMBL/GenBank/DDBJ databases">
        <authorList>
            <person name="Hong K.W."/>
        </authorList>
    </citation>
    <scope>NUCLEOTIDE SEQUENCE</scope>
    <source>
        <strain evidence="10">M40</strain>
    </source>
</reference>
<feature type="transmembrane region" description="Helical" evidence="8">
    <location>
        <begin position="152"/>
        <end position="175"/>
    </location>
</feature>
<keyword evidence="5 8" id="KW-0812">Transmembrane</keyword>
<reference evidence="11 13" key="3">
    <citation type="submission" date="2019-02" db="EMBL/GenBank/DDBJ databases">
        <authorList>
            <consortium name="Pathogen Informatics"/>
        </authorList>
    </citation>
    <scope>NUCLEOTIDE SEQUENCE [LARGE SCALE GENOMIC DNA]</scope>
    <source>
        <strain evidence="11 13">3012STDY7078520</strain>
    </source>
</reference>
<dbReference type="Pfam" id="PF00528">
    <property type="entry name" value="BPD_transp_1"/>
    <property type="match status" value="1"/>
</dbReference>
<dbReference type="PANTHER" id="PTHR30450">
    <property type="entry name" value="ABC TRANSPORTER PERMEASE"/>
    <property type="match status" value="1"/>
</dbReference>
<dbReference type="Proteomes" id="UP000076612">
    <property type="component" value="Unassembled WGS sequence"/>
</dbReference>
<keyword evidence="6 8" id="KW-1133">Transmembrane helix</keyword>
<dbReference type="PANTHER" id="PTHR30450:SF1">
    <property type="entry name" value="D-METHIONINE TRANSPORT SYSTEM PERMEASE PROTEIN METI-RELATED"/>
    <property type="match status" value="1"/>
</dbReference>
<evidence type="ECO:0000259" key="9">
    <source>
        <dbReference type="PROSITE" id="PS50928"/>
    </source>
</evidence>
<dbReference type="EMBL" id="LQQR01000044">
    <property type="protein sequence ID" value="KZE13412.1"/>
    <property type="molecule type" value="Genomic_DNA"/>
</dbReference>
<feature type="transmembrane region" description="Helical" evidence="8">
    <location>
        <begin position="89"/>
        <end position="112"/>
    </location>
</feature>